<keyword evidence="1" id="KW-1133">Transmembrane helix</keyword>
<feature type="transmembrane region" description="Helical" evidence="1">
    <location>
        <begin position="7"/>
        <end position="31"/>
    </location>
</feature>
<dbReference type="EMBL" id="DSAY01000111">
    <property type="protein sequence ID" value="HDP15349.1"/>
    <property type="molecule type" value="Genomic_DNA"/>
</dbReference>
<evidence type="ECO:0000313" key="2">
    <source>
        <dbReference type="EMBL" id="HDP15349.1"/>
    </source>
</evidence>
<keyword evidence="1" id="KW-0812">Transmembrane</keyword>
<feature type="transmembrane region" description="Helical" evidence="1">
    <location>
        <begin position="163"/>
        <end position="186"/>
    </location>
</feature>
<comment type="caution">
    <text evidence="2">The sequence shown here is derived from an EMBL/GenBank/DDBJ whole genome shotgun (WGS) entry which is preliminary data.</text>
</comment>
<proteinExistence type="predicted"/>
<evidence type="ECO:0000256" key="1">
    <source>
        <dbReference type="SAM" id="Phobius"/>
    </source>
</evidence>
<reference evidence="2" key="1">
    <citation type="journal article" date="2020" name="mSystems">
        <title>Genome- and Community-Level Interaction Insights into Carbon Utilization and Element Cycling Functions of Hydrothermarchaeota in Hydrothermal Sediment.</title>
        <authorList>
            <person name="Zhou Z."/>
            <person name="Liu Y."/>
            <person name="Xu W."/>
            <person name="Pan J."/>
            <person name="Luo Z.H."/>
            <person name="Li M."/>
        </authorList>
    </citation>
    <scope>NUCLEOTIDE SEQUENCE [LARGE SCALE GENOMIC DNA]</scope>
    <source>
        <strain evidence="2">SpSt-116</strain>
    </source>
</reference>
<feature type="transmembrane region" description="Helical" evidence="1">
    <location>
        <begin position="80"/>
        <end position="97"/>
    </location>
</feature>
<protein>
    <submittedName>
        <fullName evidence="2">Uncharacterized protein</fullName>
    </submittedName>
</protein>
<organism evidence="2">
    <name type="scientific">Thermofilum adornatum</name>
    <dbReference type="NCBI Taxonomy" id="1365176"/>
    <lineage>
        <taxon>Archaea</taxon>
        <taxon>Thermoproteota</taxon>
        <taxon>Thermoprotei</taxon>
        <taxon>Thermofilales</taxon>
        <taxon>Thermofilaceae</taxon>
        <taxon>Thermofilum</taxon>
    </lineage>
</organism>
<sequence>MTVYINAIIAYEVLGYIFIVFSMIFSVVLALASAPLTDYITSFKREIARDMLIVVFYLLPADIILTRLGVYYKEKRVNKLWIYVSVLITGIAGFLGGDVILNNQILNGFFARLQSIYYFFTLIFLYLPKIPVECIWYDNIGSKIYFANLSDQDRVINIFYRHLSYTFILFVVYILFYFLVSLYPIFGSLNALIKVLSAVITLFIVPLANLIITTVLKSDSFSTNKFLTVYLENKNGYFSLFVSNISSTFFYEIFVDNFPSALKGILKENGIHTVEAPISVLEPGSRKEIAIFDANKYHEYFEKNNLDYEFIRIYYRDIAGNWYVLYVKLGKDYAVPLISTIKKINLITFFKESVKFIVHSI</sequence>
<feature type="transmembrane region" description="Helical" evidence="1">
    <location>
        <begin position="109"/>
        <end position="127"/>
    </location>
</feature>
<keyword evidence="1" id="KW-0472">Membrane</keyword>
<accession>A0A7C1GJS6</accession>
<dbReference type="AlphaFoldDB" id="A0A7C1GJS6"/>
<feature type="transmembrane region" description="Helical" evidence="1">
    <location>
        <begin position="192"/>
        <end position="216"/>
    </location>
</feature>
<gene>
    <name evidence="2" type="ORF">ENN26_06210</name>
</gene>
<name>A0A7C1GJS6_9CREN</name>
<feature type="transmembrane region" description="Helical" evidence="1">
    <location>
        <begin position="51"/>
        <end position="68"/>
    </location>
</feature>